<dbReference type="EMBL" id="SWMU01000001">
    <property type="protein sequence ID" value="TKS57146.1"/>
    <property type="molecule type" value="Genomic_DNA"/>
</dbReference>
<feature type="compositionally biased region" description="Polar residues" evidence="1">
    <location>
        <begin position="53"/>
        <end position="63"/>
    </location>
</feature>
<name>A0A4U5TSM6_9FLAO</name>
<feature type="compositionally biased region" description="Basic and acidic residues" evidence="1">
    <location>
        <begin position="100"/>
        <end position="156"/>
    </location>
</feature>
<accession>A0A4U5TSM6</accession>
<proteinExistence type="predicted"/>
<organism evidence="3 4">
    <name type="scientific">Mesohalobacter halotolerans</name>
    <dbReference type="NCBI Taxonomy" id="1883405"/>
    <lineage>
        <taxon>Bacteria</taxon>
        <taxon>Pseudomonadati</taxon>
        <taxon>Bacteroidota</taxon>
        <taxon>Flavobacteriia</taxon>
        <taxon>Flavobacteriales</taxon>
        <taxon>Flavobacteriaceae</taxon>
        <taxon>Mesohalobacter</taxon>
    </lineage>
</organism>
<dbReference type="OrthoDB" id="676306at2"/>
<sequence length="297" mass="32656">MPILETKYEKKSLIVTSILYVLLILLLLLLGLKYFDPPKEKGILVNFGTTEMGQGNTQPTQPLKTAPEQNIPEPTPQPQTQPISSEVKEEVATQETEDAPVIKEEEDKKEIEPEKDEPEKEKPQEEKPEKETKPIEKETEEIPEKKPDPKPDKEVTDAMDNLLNGPENDGQAENSEGNDQTAGDKGGPDGDPNAKSYYGTGKGVDGDGNYRLGGREAVTKTKYTQECNESGTVVVKIEVDQNGNVIKATPGVKGTDNSDPCLLRPAQRAALDTKFNKDSNAPSKQIGYITYVFKLSD</sequence>
<evidence type="ECO:0000313" key="4">
    <source>
        <dbReference type="Proteomes" id="UP000306552"/>
    </source>
</evidence>
<feature type="compositionally biased region" description="Polar residues" evidence="1">
    <location>
        <begin position="171"/>
        <end position="181"/>
    </location>
</feature>
<feature type="region of interest" description="Disordered" evidence="1">
    <location>
        <begin position="53"/>
        <end position="213"/>
    </location>
</feature>
<reference evidence="3 4" key="1">
    <citation type="submission" date="2019-04" db="EMBL/GenBank/DDBJ databases">
        <title>Psychroflexus halotolerans sp. nov., isolated from a marine solar saltern.</title>
        <authorList>
            <person name="Feng X."/>
        </authorList>
    </citation>
    <scope>NUCLEOTIDE SEQUENCE [LARGE SCALE GENOMIC DNA]</scope>
    <source>
        <strain evidence="3 4">WDS2C27</strain>
    </source>
</reference>
<dbReference type="Proteomes" id="UP000306552">
    <property type="component" value="Unassembled WGS sequence"/>
</dbReference>
<feature type="transmembrane region" description="Helical" evidence="2">
    <location>
        <begin position="12"/>
        <end position="35"/>
    </location>
</feature>
<dbReference type="RefSeq" id="WP_138930849.1">
    <property type="nucleotide sequence ID" value="NZ_SWMU01000001.1"/>
</dbReference>
<evidence type="ECO:0000256" key="1">
    <source>
        <dbReference type="SAM" id="MobiDB-lite"/>
    </source>
</evidence>
<keyword evidence="4" id="KW-1185">Reference proteome</keyword>
<evidence type="ECO:0000313" key="3">
    <source>
        <dbReference type="EMBL" id="TKS57146.1"/>
    </source>
</evidence>
<keyword evidence="2" id="KW-1133">Transmembrane helix</keyword>
<keyword evidence="2" id="KW-0812">Transmembrane</keyword>
<protein>
    <submittedName>
        <fullName evidence="3">Energy transducer TonB</fullName>
    </submittedName>
</protein>
<dbReference type="AlphaFoldDB" id="A0A4U5TSM6"/>
<comment type="caution">
    <text evidence="3">The sequence shown here is derived from an EMBL/GenBank/DDBJ whole genome shotgun (WGS) entry which is preliminary data.</text>
</comment>
<evidence type="ECO:0000256" key="2">
    <source>
        <dbReference type="SAM" id="Phobius"/>
    </source>
</evidence>
<gene>
    <name evidence="3" type="ORF">FCN74_01635</name>
</gene>
<keyword evidence="2" id="KW-0472">Membrane</keyword>